<name>A0A162F708_9BACI</name>
<evidence type="ECO:0000313" key="1">
    <source>
        <dbReference type="EMBL" id="KYG34939.1"/>
    </source>
</evidence>
<dbReference type="EMBL" id="LTAO01000001">
    <property type="protein sequence ID" value="KYG34939.1"/>
    <property type="molecule type" value="Genomic_DNA"/>
</dbReference>
<dbReference type="AlphaFoldDB" id="A0A162F708"/>
<sequence length="71" mass="8592">MGQGMKFLKEILDHLLEARNKKQWKLLTFNHLTKQMELETLVEIHLNGLKQLHYQNIAEFKHVEFASDFYY</sequence>
<reference evidence="1" key="1">
    <citation type="submission" date="2016-02" db="EMBL/GenBank/DDBJ databases">
        <title>Genome sequence of Bacillus trypoxylicola KCTC 13244(T).</title>
        <authorList>
            <person name="Jeong H."/>
            <person name="Park S.-H."/>
            <person name="Choi S.-K."/>
        </authorList>
    </citation>
    <scope>NUCLEOTIDE SEQUENCE [LARGE SCALE GENOMIC DNA]</scope>
    <source>
        <strain evidence="1">KCTC 13244</strain>
    </source>
</reference>
<protein>
    <submittedName>
        <fullName evidence="1">Uncharacterized protein</fullName>
    </submittedName>
</protein>
<dbReference type="Proteomes" id="UP000075806">
    <property type="component" value="Unassembled WGS sequence"/>
</dbReference>
<organism evidence="1 2">
    <name type="scientific">Alkalihalobacillus trypoxylicola</name>
    <dbReference type="NCBI Taxonomy" id="519424"/>
    <lineage>
        <taxon>Bacteria</taxon>
        <taxon>Bacillati</taxon>
        <taxon>Bacillota</taxon>
        <taxon>Bacilli</taxon>
        <taxon>Bacillales</taxon>
        <taxon>Bacillaceae</taxon>
        <taxon>Alkalihalobacillus</taxon>
    </lineage>
</organism>
<accession>A0A162F708</accession>
<keyword evidence="2" id="KW-1185">Reference proteome</keyword>
<gene>
    <name evidence="1" type="ORF">AZF04_00990</name>
</gene>
<proteinExistence type="predicted"/>
<comment type="caution">
    <text evidence="1">The sequence shown here is derived from an EMBL/GenBank/DDBJ whole genome shotgun (WGS) entry which is preliminary data.</text>
</comment>
<evidence type="ECO:0000313" key="2">
    <source>
        <dbReference type="Proteomes" id="UP000075806"/>
    </source>
</evidence>
<dbReference type="RefSeq" id="WP_061947192.1">
    <property type="nucleotide sequence ID" value="NZ_LTAO01000001.1"/>
</dbReference>